<dbReference type="Proteomes" id="UP000007254">
    <property type="component" value="Chromosome"/>
</dbReference>
<gene>
    <name evidence="3" type="ordered locus">Spith_0052</name>
</gene>
<dbReference type="STRING" id="869211.Spith_0052"/>
<dbReference type="AlphaFoldDB" id="G0GBI0"/>
<accession>G0GBI0</accession>
<keyword evidence="4" id="KW-1185">Reference proteome</keyword>
<name>G0GBI0_WINT7</name>
<keyword evidence="2" id="KW-0732">Signal</keyword>
<dbReference type="OrthoDB" id="366801at2"/>
<feature type="chain" id="PRO_5003400098" description="Lipoprotein" evidence="2">
    <location>
        <begin position="31"/>
        <end position="347"/>
    </location>
</feature>
<sequence>MHYRGRTALKTKKYAILACALLWASCRTPAPSPPIAPPPSPALPTPAEKPLPSLPPDLFPVHGKDGRPVAAFRSDTGEALILCTPGAPYRWEELSDINRIYQTEDLPDLAIAWVTEQGLERLPLGRYPVLKEARSLTLASPRRGIALLLTCLKPQKIVHLLVSSGGNGLPSIDTFFTRPSMTTSFQDLDTDGTIDVLVRETVREEGVGRETYLSWYTWNGIRFSLERSLGIVRSLKAFFSKAGRLIRNGPEPFLSYACVEEAETLEDVFVIEEGNTFRLHGIRGITFPEISENPFPDGGMPGEKILVPVRIETGEGSFVATAFLGLKAFPFQDPPFEFLIDRPPTNP</sequence>
<protein>
    <recommendedName>
        <fullName evidence="5">Lipoprotein</fullName>
    </recommendedName>
</protein>
<feature type="signal peptide" evidence="2">
    <location>
        <begin position="1"/>
        <end position="30"/>
    </location>
</feature>
<evidence type="ECO:0000256" key="2">
    <source>
        <dbReference type="SAM" id="SignalP"/>
    </source>
</evidence>
<dbReference type="HOGENOM" id="CLU_799031_0_0_12"/>
<proteinExistence type="predicted"/>
<dbReference type="PROSITE" id="PS51257">
    <property type="entry name" value="PROKAR_LIPOPROTEIN"/>
    <property type="match status" value="1"/>
</dbReference>
<reference evidence="3 4" key="1">
    <citation type="submission" date="2011-06" db="EMBL/GenBank/DDBJ databases">
        <title>The complete genome of Spirochaeta thermophila DSM 6578.</title>
        <authorList>
            <consortium name="US DOE Joint Genome Institute (JGI-PGF)"/>
            <person name="Lucas S."/>
            <person name="Lapidus A."/>
            <person name="Bruce D."/>
            <person name="Goodwin L."/>
            <person name="Pitluck S."/>
            <person name="Peters L."/>
            <person name="Kyrpides N."/>
            <person name="Mavromatis K."/>
            <person name="Ivanova N."/>
            <person name="Mikailova N."/>
            <person name="Pagani I."/>
            <person name="Chertkov O."/>
            <person name="Detter J.C."/>
            <person name="Tapia R."/>
            <person name="Han C."/>
            <person name="Land M."/>
            <person name="Hauser L."/>
            <person name="Markowitz V."/>
            <person name="Cheng J.-F."/>
            <person name="Hugenholtz P."/>
            <person name="Woyke T."/>
            <person name="Wu D."/>
            <person name="Spring S."/>
            <person name="Merkhoffer B."/>
            <person name="Schneider S."/>
            <person name="Klenk H.-P."/>
            <person name="Eisen J.A."/>
        </authorList>
    </citation>
    <scope>NUCLEOTIDE SEQUENCE [LARGE SCALE GENOMIC DNA]</scope>
    <source>
        <strain evidence="4">ATCC 700085 / DSM 6578 / Z-1203</strain>
    </source>
</reference>
<evidence type="ECO:0008006" key="5">
    <source>
        <dbReference type="Google" id="ProtNLM"/>
    </source>
</evidence>
<evidence type="ECO:0000256" key="1">
    <source>
        <dbReference type="SAM" id="MobiDB-lite"/>
    </source>
</evidence>
<evidence type="ECO:0000313" key="3">
    <source>
        <dbReference type="EMBL" id="AEJ60339.1"/>
    </source>
</evidence>
<organism evidence="3 4">
    <name type="scientific">Winmispira thermophila (strain ATCC 700085 / DSM 6578 / Z-1203)</name>
    <name type="common">Spirochaeta thermophila</name>
    <dbReference type="NCBI Taxonomy" id="869211"/>
    <lineage>
        <taxon>Bacteria</taxon>
        <taxon>Pseudomonadati</taxon>
        <taxon>Spirochaetota</taxon>
        <taxon>Spirochaetia</taxon>
        <taxon>Winmispirales</taxon>
        <taxon>Winmispiraceae</taxon>
        <taxon>Winmispira</taxon>
    </lineage>
</organism>
<dbReference type="EMBL" id="CP002903">
    <property type="protein sequence ID" value="AEJ60339.1"/>
    <property type="molecule type" value="Genomic_DNA"/>
</dbReference>
<evidence type="ECO:0000313" key="4">
    <source>
        <dbReference type="Proteomes" id="UP000007254"/>
    </source>
</evidence>
<dbReference type="RefSeq" id="WP_014623745.1">
    <property type="nucleotide sequence ID" value="NC_017583.1"/>
</dbReference>
<feature type="region of interest" description="Disordered" evidence="1">
    <location>
        <begin position="33"/>
        <end position="54"/>
    </location>
</feature>
<dbReference type="KEGG" id="stq:Spith_0052"/>